<dbReference type="EMBL" id="HG994587">
    <property type="protein sequence ID" value="CAF3016725.1"/>
    <property type="molecule type" value="Genomic_DNA"/>
</dbReference>
<comment type="caution">
    <text evidence="7">Lacks conserved residue(s) required for the propagation of feature annotation.</text>
</comment>
<feature type="region of interest" description="Disordered" evidence="8">
    <location>
        <begin position="268"/>
        <end position="302"/>
    </location>
</feature>
<evidence type="ECO:0000256" key="6">
    <source>
        <dbReference type="ARBA" id="ARBA00023157"/>
    </source>
</evidence>
<evidence type="ECO:0000256" key="4">
    <source>
        <dbReference type="ARBA" id="ARBA00022989"/>
    </source>
</evidence>
<dbReference type="OrthoDB" id="6381264at2759"/>
<feature type="transmembrane region" description="Helical" evidence="9">
    <location>
        <begin position="509"/>
        <end position="531"/>
    </location>
</feature>
<keyword evidence="3" id="KW-0677">Repeat</keyword>
<dbReference type="InterPro" id="IPR050685">
    <property type="entry name" value="LDLR"/>
</dbReference>
<dbReference type="Pfam" id="PF00057">
    <property type="entry name" value="Ldl_recept_a"/>
    <property type="match status" value="1"/>
</dbReference>
<dbReference type="InterPro" id="IPR036055">
    <property type="entry name" value="LDL_receptor-like_sf"/>
</dbReference>
<evidence type="ECO:0000256" key="2">
    <source>
        <dbReference type="ARBA" id="ARBA00022692"/>
    </source>
</evidence>
<dbReference type="InterPro" id="IPR002172">
    <property type="entry name" value="LDrepeatLR_classA_rpt"/>
</dbReference>
<dbReference type="PANTHER" id="PTHR24270:SF62">
    <property type="entry name" value="LOW-DENSITY LIPOPROTEIN RECEPTOR-RELATED PROTEIN 2"/>
    <property type="match status" value="1"/>
</dbReference>
<name>A0A7R8D3G5_LEPSM</name>
<keyword evidence="4 9" id="KW-1133">Transmembrane helix</keyword>
<dbReference type="CDD" id="cd00112">
    <property type="entry name" value="LDLa"/>
    <property type="match status" value="3"/>
</dbReference>
<evidence type="ECO:0000256" key="10">
    <source>
        <dbReference type="SAM" id="SignalP"/>
    </source>
</evidence>
<evidence type="ECO:0000256" key="7">
    <source>
        <dbReference type="PROSITE-ProRule" id="PRU00124"/>
    </source>
</evidence>
<sequence length="1246" mass="143018">MKITWIILLWIFTLANGESCSMVDLTEGWRCKHSGECIWKDWVCDGNEQCPDPDKSDEIEGCNLFPDTGCQSWFGRRQQKMCLNDPDRCVERVEECGGLHIDNVPNKPSRPINSEVFLNSVVWKCKDGLTILRSEVCDGTNHCKDASDESEGCALFPQTNFCTLPKYAEQGRCRECPNENDWRCNDGECIADSLVRTGIKDCKDGSDEYMIDLRWWKLVLITLGITAFGLSLSNIYRFCNSEKQLFFCESCQLNKSIEYKRQHSLSSTPVKRPFENGEADKESNEVEDENDGESVDSDYVPSDIGDPESTLPSELIDILEYAGSWRNSRELISELGVKAHHVYAQVHQDPNLASVIKTLHRWEMEFHGEDPRSVEACLRLHLGCSELDGFRSVRRRYTPKQFRPCLEGCYTVLKVIYYSISPFLSASSLYFDICKDMCLAFIIYTSLYELTRGDYWHMDYCFRNQFSDISLICAICVVQFIFVVISGYFSKAVFEMCKHSASNGKQALFFILSTVFAPLMPAFVIANHAYYNERIYSAKRELQSFSVTALAAKDSHKKKSDDYYRYGYRIYLFNKVMRARYRSFLFRRIYSFYRVSQAAIGSVAVVCVLSLIMIVSNRSGRAIKLFVGLFAIYITVVIPYTSWDVPHEPPARAESWWWDQENDGPRPIKRSASRQRAQSIKASKLLEKEKPNSIGLDLSMIAGPLIIGVGKLSKEIEKIWWKNPKRDLTLQETLKRAPKKSFPMEDLLCAQECIITHGTYAWVPLDLASFFLILYYKRYHLSRRLMDVEICGYFWRACPVFCCLKEDAPLQAITGEDEMQRCLEDIKDLVVNVSPHKLSMGTQTHISVEESKEDLDKKYLETDLDELNTLNTCDKGIIFSNGIKISFSDLYAIQICGCVGLEAGYHYHWIFFHCYICTNSSQGWQYFKCVTSPQPILFQSGPFKIGSGFTFPNPDGRTYQLDYINRLLVNVEKIGSQLTNKRCKHAEAEKRRWRNVLRRLVAIIQSLAVIKGRKKVFRGYCKSLSNARNYFGHLTKLFKLFSASIQRWDLKPSLWPMSLDPITFVCYDVLSKIQYVSKLMKSPCMQLGVAVDLLKKIEHFLTSYRKSAEVFENHQKHFGYKSPDELIKDALRKMETAFYNVVVDTAISSLDERFQSLGEANNTFAVFHEFTNLGREVPNPKVKATLPITVAAAEISLPKLKLIKAKMRSTMHHECLSGLGIICINKELSYQLPYDAIIHEFATKKT</sequence>
<evidence type="ECO:0000256" key="3">
    <source>
        <dbReference type="ARBA" id="ARBA00022737"/>
    </source>
</evidence>
<evidence type="ECO:0000256" key="5">
    <source>
        <dbReference type="ARBA" id="ARBA00023136"/>
    </source>
</evidence>
<dbReference type="PANTHER" id="PTHR24270">
    <property type="entry name" value="LOW-DENSITY LIPOPROTEIN RECEPTOR-RELATED"/>
    <property type="match status" value="1"/>
</dbReference>
<proteinExistence type="predicted"/>
<dbReference type="SMART" id="SM00192">
    <property type="entry name" value="LDLa"/>
    <property type="match status" value="3"/>
</dbReference>
<keyword evidence="2 9" id="KW-0812">Transmembrane</keyword>
<feature type="transmembrane region" description="Helical" evidence="9">
    <location>
        <begin position="595"/>
        <end position="615"/>
    </location>
</feature>
<dbReference type="Proteomes" id="UP000675881">
    <property type="component" value="Chromosome 8"/>
</dbReference>
<dbReference type="Gene3D" id="4.10.400.10">
    <property type="entry name" value="Low-density Lipoprotein Receptor"/>
    <property type="match status" value="3"/>
</dbReference>
<evidence type="ECO:0000313" key="11">
    <source>
        <dbReference type="EMBL" id="CAF3016725.1"/>
    </source>
</evidence>
<feature type="transmembrane region" description="Helical" evidence="9">
    <location>
        <begin position="622"/>
        <end position="643"/>
    </location>
</feature>
<gene>
    <name evidence="11" type="ORF">LSAA_13983</name>
</gene>
<reference evidence="11" key="1">
    <citation type="submission" date="2021-02" db="EMBL/GenBank/DDBJ databases">
        <authorList>
            <person name="Bekaert M."/>
        </authorList>
    </citation>
    <scope>NUCLEOTIDE SEQUENCE</scope>
    <source>
        <strain evidence="11">IoA-00</strain>
    </source>
</reference>
<keyword evidence="10" id="KW-0732">Signal</keyword>
<keyword evidence="6 7" id="KW-1015">Disulfide bond</keyword>
<evidence type="ECO:0000313" key="12">
    <source>
        <dbReference type="Proteomes" id="UP000675881"/>
    </source>
</evidence>
<dbReference type="GO" id="GO:0005886">
    <property type="term" value="C:plasma membrane"/>
    <property type="evidence" value="ECO:0007669"/>
    <property type="project" value="TreeGrafter"/>
</dbReference>
<dbReference type="PROSITE" id="PS50068">
    <property type="entry name" value="LDLRA_2"/>
    <property type="match status" value="2"/>
</dbReference>
<keyword evidence="5 9" id="KW-0472">Membrane</keyword>
<keyword evidence="12" id="KW-1185">Reference proteome</keyword>
<feature type="compositionally biased region" description="Acidic residues" evidence="8">
    <location>
        <begin position="285"/>
        <end position="296"/>
    </location>
</feature>
<feature type="signal peptide" evidence="10">
    <location>
        <begin position="1"/>
        <end position="17"/>
    </location>
</feature>
<organism evidence="11 12">
    <name type="scientific">Lepeophtheirus salmonis</name>
    <name type="common">Salmon louse</name>
    <name type="synonym">Caligus salmonis</name>
    <dbReference type="NCBI Taxonomy" id="72036"/>
    <lineage>
        <taxon>Eukaryota</taxon>
        <taxon>Metazoa</taxon>
        <taxon>Ecdysozoa</taxon>
        <taxon>Arthropoda</taxon>
        <taxon>Crustacea</taxon>
        <taxon>Multicrustacea</taxon>
        <taxon>Hexanauplia</taxon>
        <taxon>Copepoda</taxon>
        <taxon>Siphonostomatoida</taxon>
        <taxon>Caligidae</taxon>
        <taxon>Lepeophtheirus</taxon>
    </lineage>
</organism>
<dbReference type="SUPFAM" id="SSF57424">
    <property type="entry name" value="LDL receptor-like module"/>
    <property type="match status" value="2"/>
</dbReference>
<accession>A0A7R8D3G5</accession>
<feature type="disulfide bond" evidence="7">
    <location>
        <begin position="184"/>
        <end position="202"/>
    </location>
</feature>
<dbReference type="GO" id="GO:0016192">
    <property type="term" value="P:vesicle-mediated transport"/>
    <property type="evidence" value="ECO:0007669"/>
    <property type="project" value="UniProtKB-ARBA"/>
</dbReference>
<feature type="transmembrane region" description="Helical" evidence="9">
    <location>
        <begin position="469"/>
        <end position="489"/>
    </location>
</feature>
<feature type="chain" id="PRO_5043669261" evidence="10">
    <location>
        <begin position="18"/>
        <end position="1246"/>
    </location>
</feature>
<evidence type="ECO:0000256" key="8">
    <source>
        <dbReference type="SAM" id="MobiDB-lite"/>
    </source>
</evidence>
<feature type="compositionally biased region" description="Basic and acidic residues" evidence="8">
    <location>
        <begin position="272"/>
        <end position="284"/>
    </location>
</feature>
<evidence type="ECO:0000256" key="9">
    <source>
        <dbReference type="SAM" id="Phobius"/>
    </source>
</evidence>
<evidence type="ECO:0000256" key="1">
    <source>
        <dbReference type="ARBA" id="ARBA00004167"/>
    </source>
</evidence>
<dbReference type="PRINTS" id="PR00261">
    <property type="entry name" value="LDLRECEPTOR"/>
</dbReference>
<protein>
    <submittedName>
        <fullName evidence="11">(salmon louse) hypothetical protein</fullName>
    </submittedName>
</protein>
<comment type="subcellular location">
    <subcellularLocation>
        <location evidence="1">Membrane</location>
        <topology evidence="1">Single-pass membrane protein</topology>
    </subcellularLocation>
</comment>
<dbReference type="AlphaFoldDB" id="A0A7R8D3G5"/>